<evidence type="ECO:0000313" key="3">
    <source>
        <dbReference type="EMBL" id="KAB1283078.1"/>
    </source>
</evidence>
<accession>A0A5N4EHU2</accession>
<sequence length="261" mass="30143">MQSYILRDMDDTSVVEDGGKKLNTLAHCKIPEGASLSMSLTDKKDNMLGRVRDLDAEQYFHLVLPTDELAEPKKSHWQSHCKKVLLEIYLLSTKGTLHKFLDDLFKAILSIREDKPPLVTNSLPLWFWVNILKNPEFVFDIDKTHQIDPCLVIAQAFIDVSSISDLQLGKDLPTNKLLYAKGIPDEREMNAHLAEELRKYQNEFNTNVAMAEIYKYAKRYHPQIMTTLEANPTARRTQLQHKFEQVVALMEDNIYRCYSKA</sequence>
<name>A0A5N4EHU2_CAMDR</name>
<dbReference type="GO" id="GO:0005886">
    <property type="term" value="C:plasma membrane"/>
    <property type="evidence" value="ECO:0007669"/>
    <property type="project" value="TreeGrafter"/>
</dbReference>
<feature type="domain" description="Plexin cytoplasmic RhoGTPase-binding" evidence="2">
    <location>
        <begin position="3"/>
        <end position="38"/>
    </location>
</feature>
<dbReference type="PANTHER" id="PTHR22625">
    <property type="entry name" value="PLEXIN"/>
    <property type="match status" value="1"/>
</dbReference>
<gene>
    <name evidence="3" type="primary">Plexin-D1</name>
    <name evidence="3" type="ORF">Cadr_000000441</name>
</gene>
<dbReference type="GO" id="GO:0008360">
    <property type="term" value="P:regulation of cell shape"/>
    <property type="evidence" value="ECO:0007669"/>
    <property type="project" value="TreeGrafter"/>
</dbReference>
<dbReference type="InterPro" id="IPR013548">
    <property type="entry name" value="Plexin_cytoplasmic_RasGAP_dom"/>
</dbReference>
<dbReference type="STRING" id="9838.ENSCDRP00005000153"/>
<dbReference type="Proteomes" id="UP000299084">
    <property type="component" value="Unassembled WGS sequence"/>
</dbReference>
<protein>
    <submittedName>
        <fullName evidence="3">Plexin-D1</fullName>
    </submittedName>
</protein>
<dbReference type="Gene3D" id="1.10.506.10">
    <property type="entry name" value="GTPase Activation - p120gap, domain 1"/>
    <property type="match status" value="2"/>
</dbReference>
<dbReference type="GO" id="GO:0017154">
    <property type="term" value="F:semaphorin receptor activity"/>
    <property type="evidence" value="ECO:0007669"/>
    <property type="project" value="InterPro"/>
</dbReference>
<keyword evidence="4" id="KW-1185">Reference proteome</keyword>
<dbReference type="EMBL" id="JWIN03000001">
    <property type="protein sequence ID" value="KAB1283078.1"/>
    <property type="molecule type" value="Genomic_DNA"/>
</dbReference>
<feature type="domain" description="Plexin cytoplasmic RasGAP" evidence="1">
    <location>
        <begin position="120"/>
        <end position="185"/>
    </location>
</feature>
<dbReference type="GO" id="GO:0050772">
    <property type="term" value="P:positive regulation of axonogenesis"/>
    <property type="evidence" value="ECO:0007669"/>
    <property type="project" value="TreeGrafter"/>
</dbReference>
<dbReference type="PANTHER" id="PTHR22625:SF7">
    <property type="entry name" value="PLEXIN-D1"/>
    <property type="match status" value="1"/>
</dbReference>
<dbReference type="Pfam" id="PF20170">
    <property type="entry name" value="Plexin_RBD"/>
    <property type="match status" value="1"/>
</dbReference>
<dbReference type="Gene3D" id="3.10.20.90">
    <property type="entry name" value="Phosphatidylinositol 3-kinase Catalytic Subunit, Chain A, domain 1"/>
    <property type="match status" value="1"/>
</dbReference>
<dbReference type="Pfam" id="PF08337">
    <property type="entry name" value="Plexin_cytopl"/>
    <property type="match status" value="2"/>
</dbReference>
<dbReference type="GO" id="GO:0002116">
    <property type="term" value="C:semaphorin receptor complex"/>
    <property type="evidence" value="ECO:0007669"/>
    <property type="project" value="TreeGrafter"/>
</dbReference>
<dbReference type="InterPro" id="IPR046800">
    <property type="entry name" value="Plexin_RBD"/>
</dbReference>
<dbReference type="InterPro" id="IPR008936">
    <property type="entry name" value="Rho_GTPase_activation_prot"/>
</dbReference>
<reference evidence="3 4" key="1">
    <citation type="journal article" date="2019" name="Mol. Ecol. Resour.">
        <title>Improving Illumina assemblies with Hi-C and long reads: an example with the North African dromedary.</title>
        <authorList>
            <person name="Elbers J.P."/>
            <person name="Rogers M.F."/>
            <person name="Perelman P.L."/>
            <person name="Proskuryakova A.A."/>
            <person name="Serdyukova N.A."/>
            <person name="Johnson W.E."/>
            <person name="Horin P."/>
            <person name="Corander J."/>
            <person name="Murphy D."/>
            <person name="Burger P.A."/>
        </authorList>
    </citation>
    <scope>NUCLEOTIDE SEQUENCE [LARGE SCALE GENOMIC DNA]</scope>
    <source>
        <strain evidence="3">Drom800</strain>
        <tissue evidence="3">Blood</tissue>
    </source>
</reference>
<dbReference type="AlphaFoldDB" id="A0A5N4EHU2"/>
<comment type="caution">
    <text evidence="3">The sequence shown here is derived from an EMBL/GenBank/DDBJ whole genome shotgun (WGS) entry which is preliminary data.</text>
</comment>
<dbReference type="GO" id="GO:0007162">
    <property type="term" value="P:negative regulation of cell adhesion"/>
    <property type="evidence" value="ECO:0007669"/>
    <property type="project" value="TreeGrafter"/>
</dbReference>
<dbReference type="SUPFAM" id="SSF48350">
    <property type="entry name" value="GTPase activation domain, GAP"/>
    <property type="match status" value="1"/>
</dbReference>
<feature type="domain" description="Plexin cytoplasmic RasGAP" evidence="1">
    <location>
        <begin position="51"/>
        <end position="119"/>
    </location>
</feature>
<dbReference type="InterPro" id="IPR031148">
    <property type="entry name" value="Plexin"/>
</dbReference>
<dbReference type="GO" id="GO:0043542">
    <property type="term" value="P:endothelial cell migration"/>
    <property type="evidence" value="ECO:0007669"/>
    <property type="project" value="TreeGrafter"/>
</dbReference>
<organism evidence="3 4">
    <name type="scientific">Camelus dromedarius</name>
    <name type="common">Dromedary</name>
    <name type="synonym">Arabian camel</name>
    <dbReference type="NCBI Taxonomy" id="9838"/>
    <lineage>
        <taxon>Eukaryota</taxon>
        <taxon>Metazoa</taxon>
        <taxon>Chordata</taxon>
        <taxon>Craniata</taxon>
        <taxon>Vertebrata</taxon>
        <taxon>Euteleostomi</taxon>
        <taxon>Mammalia</taxon>
        <taxon>Eutheria</taxon>
        <taxon>Laurasiatheria</taxon>
        <taxon>Artiodactyla</taxon>
        <taxon>Tylopoda</taxon>
        <taxon>Camelidae</taxon>
        <taxon>Camelus</taxon>
    </lineage>
</organism>
<dbReference type="GO" id="GO:0030334">
    <property type="term" value="P:regulation of cell migration"/>
    <property type="evidence" value="ECO:0007669"/>
    <property type="project" value="TreeGrafter"/>
</dbReference>
<evidence type="ECO:0000313" key="4">
    <source>
        <dbReference type="Proteomes" id="UP000299084"/>
    </source>
</evidence>
<evidence type="ECO:0000259" key="2">
    <source>
        <dbReference type="Pfam" id="PF20170"/>
    </source>
</evidence>
<evidence type="ECO:0000259" key="1">
    <source>
        <dbReference type="Pfam" id="PF08337"/>
    </source>
</evidence>
<proteinExistence type="predicted"/>